<evidence type="ECO:0000256" key="1">
    <source>
        <dbReference type="ARBA" id="ARBA00004651"/>
    </source>
</evidence>
<evidence type="ECO:0000313" key="11">
    <source>
        <dbReference type="Proteomes" id="UP000625527"/>
    </source>
</evidence>
<gene>
    <name evidence="10" type="ORF">IHE71_20610</name>
</gene>
<evidence type="ECO:0000256" key="6">
    <source>
        <dbReference type="ARBA" id="ARBA00038076"/>
    </source>
</evidence>
<feature type="transmembrane region" description="Helical" evidence="8">
    <location>
        <begin position="696"/>
        <end position="725"/>
    </location>
</feature>
<dbReference type="InterPro" id="IPR003838">
    <property type="entry name" value="ABC3_permease_C"/>
</dbReference>
<evidence type="ECO:0000259" key="9">
    <source>
        <dbReference type="Pfam" id="PF02687"/>
    </source>
</evidence>
<feature type="transmembrane region" description="Helical" evidence="8">
    <location>
        <begin position="334"/>
        <end position="358"/>
    </location>
</feature>
<feature type="transmembrane region" description="Helical" evidence="8">
    <location>
        <begin position="801"/>
        <end position="824"/>
    </location>
</feature>
<feature type="compositionally biased region" description="Gly residues" evidence="7">
    <location>
        <begin position="501"/>
        <end position="510"/>
    </location>
</feature>
<comment type="similarity">
    <text evidence="6">Belongs to the ABC-4 integral membrane protein family.</text>
</comment>
<reference evidence="10 11" key="1">
    <citation type="submission" date="2020-10" db="EMBL/GenBank/DDBJ databases">
        <title>Myceligenerans pegani sp. nov., an endophytic actinomycete isolated from Peganum harmala L. in Xinjiang, China.</title>
        <authorList>
            <person name="Xin L."/>
        </authorList>
    </citation>
    <scope>NUCLEOTIDE SEQUENCE [LARGE SCALE GENOMIC DNA]</scope>
    <source>
        <strain evidence="10 11">TRM65318</strain>
    </source>
</reference>
<keyword evidence="11" id="KW-1185">Reference proteome</keyword>
<keyword evidence="2" id="KW-1003">Cell membrane</keyword>
<comment type="subcellular location">
    <subcellularLocation>
        <location evidence="1">Cell membrane</location>
        <topology evidence="1">Multi-pass membrane protein</topology>
    </subcellularLocation>
</comment>
<organism evidence="10 11">
    <name type="scientific">Myceligenerans pegani</name>
    <dbReference type="NCBI Taxonomy" id="2776917"/>
    <lineage>
        <taxon>Bacteria</taxon>
        <taxon>Bacillati</taxon>
        <taxon>Actinomycetota</taxon>
        <taxon>Actinomycetes</taxon>
        <taxon>Micrococcales</taxon>
        <taxon>Promicromonosporaceae</taxon>
        <taxon>Myceligenerans</taxon>
    </lineage>
</organism>
<dbReference type="InterPro" id="IPR050250">
    <property type="entry name" value="Macrolide_Exporter_MacB"/>
</dbReference>
<feature type="transmembrane region" description="Helical" evidence="8">
    <location>
        <begin position="457"/>
        <end position="483"/>
    </location>
</feature>
<accession>A0ABR9N366</accession>
<dbReference type="RefSeq" id="WP_192864643.1">
    <property type="nucleotide sequence ID" value="NZ_JADAQT010000107.1"/>
</dbReference>
<feature type="transmembrane region" description="Helical" evidence="8">
    <location>
        <begin position="283"/>
        <end position="313"/>
    </location>
</feature>
<protein>
    <submittedName>
        <fullName evidence="10">ABC transporter permease</fullName>
    </submittedName>
</protein>
<comment type="caution">
    <text evidence="10">The sequence shown here is derived from an EMBL/GenBank/DDBJ whole genome shotgun (WGS) entry which is preliminary data.</text>
</comment>
<keyword evidence="3 8" id="KW-0812">Transmembrane</keyword>
<evidence type="ECO:0000256" key="2">
    <source>
        <dbReference type="ARBA" id="ARBA00022475"/>
    </source>
</evidence>
<feature type="transmembrane region" description="Helical" evidence="8">
    <location>
        <begin position="746"/>
        <end position="768"/>
    </location>
</feature>
<feature type="compositionally biased region" description="Low complexity" evidence="7">
    <location>
        <begin position="193"/>
        <end position="212"/>
    </location>
</feature>
<feature type="domain" description="ABC3 transporter permease C-terminal" evidence="9">
    <location>
        <begin position="706"/>
        <end position="820"/>
    </location>
</feature>
<keyword evidence="4 8" id="KW-1133">Transmembrane helix</keyword>
<feature type="domain" description="ABC3 transporter permease C-terminal" evidence="9">
    <location>
        <begin position="289"/>
        <end position="408"/>
    </location>
</feature>
<dbReference type="PANTHER" id="PTHR30572">
    <property type="entry name" value="MEMBRANE COMPONENT OF TRANSPORTER-RELATED"/>
    <property type="match status" value="1"/>
</dbReference>
<dbReference type="EMBL" id="JADAQT010000107">
    <property type="protein sequence ID" value="MBE1878097.1"/>
    <property type="molecule type" value="Genomic_DNA"/>
</dbReference>
<feature type="region of interest" description="Disordered" evidence="7">
    <location>
        <begin position="498"/>
        <end position="526"/>
    </location>
</feature>
<dbReference type="Pfam" id="PF02687">
    <property type="entry name" value="FtsX"/>
    <property type="match status" value="2"/>
</dbReference>
<feature type="region of interest" description="Disordered" evidence="7">
    <location>
        <begin position="193"/>
        <end position="216"/>
    </location>
</feature>
<evidence type="ECO:0000256" key="8">
    <source>
        <dbReference type="SAM" id="Phobius"/>
    </source>
</evidence>
<keyword evidence="5 8" id="KW-0472">Membrane</keyword>
<evidence type="ECO:0000256" key="3">
    <source>
        <dbReference type="ARBA" id="ARBA00022692"/>
    </source>
</evidence>
<evidence type="ECO:0000256" key="5">
    <source>
        <dbReference type="ARBA" id="ARBA00023136"/>
    </source>
</evidence>
<name>A0ABR9N366_9MICO</name>
<evidence type="ECO:0000256" key="4">
    <source>
        <dbReference type="ARBA" id="ARBA00022989"/>
    </source>
</evidence>
<evidence type="ECO:0000256" key="7">
    <source>
        <dbReference type="SAM" id="MobiDB-lite"/>
    </source>
</evidence>
<evidence type="ECO:0000313" key="10">
    <source>
        <dbReference type="EMBL" id="MBE1878097.1"/>
    </source>
</evidence>
<dbReference type="Proteomes" id="UP000625527">
    <property type="component" value="Unassembled WGS sequence"/>
</dbReference>
<feature type="transmembrane region" description="Helical" evidence="8">
    <location>
        <begin position="378"/>
        <end position="401"/>
    </location>
</feature>
<dbReference type="PANTHER" id="PTHR30572:SF4">
    <property type="entry name" value="ABC TRANSPORTER PERMEASE YTRF"/>
    <property type="match status" value="1"/>
</dbReference>
<sequence>MRAVLALAVGAALRRRLQGVVTATVVLLTSATTVLALALLLASAGPFERAFERQNGAHATAALDPARATSGDLTATGSASPVSAAAGPYPTAEITLEAGGTPLPPVMAAGRGQANPGVDDLAVVDGTWLTGPGQIVLSPGLLSGPTPPVVGDTVTVDLPGNPTLTVVGFANSITRSAGAWVWPTEEFLADGIDAATGGTTDGGTTENGPDDGTGSGSETVAVSYQMLYRFAAFDGEPFGGDADEAGVEAALADTVASLPDDALSGSSTHLAAQRSANAAIGTLVPFVVAFAALGLAMSVLVVANVVAGAVVAGRRATGIQRALGFSPAQVVAAVVVRMLLVAVPACLAGVGLGVAAAVPLLTATASAYAVPGSADLPVLAPAATLVAVPLAVAAAALVPAIRAGRLSPVRALTVGRAPAPGRRSRPRRAVASLPLPRPVALGLTSMFARPTRSATTLVALVFGATTAVLAIGLASSLSAFVAASDRIASSPVSVTLESFGGPAGPGGSGEPEGPPPGAETGAGSGTEVDVDGIIATILDEPGTAAAVGTSDVPGVTLVGSGEPLGIRVYHGDATWTGYPILSGRWYDDGEAVASSRMLRLTGTDVGDTVTLTGPSGTARVRIVGEAFANDTGGGATLLMSAAGVAPLAGDLEPRSVEVGLDPGTEPRAYVEGLATALSDTSARPAATADEQENSTVAIMTGLIALLATALCVGAALGVLNTVVLTTREQVQEIGVLKAIGMTPRQVRTMVVVSTVLVGLAAGLVAVPAGTALHSVVLPAMGAAAQSGLPASVLDVFRPAELAALGASGVVLAVLGALLPAGWAARTRPATALRTE</sequence>
<proteinExistence type="inferred from homology"/>